<dbReference type="HOGENOM" id="CLU_478358_0_0_1"/>
<dbReference type="InterPro" id="IPR002900">
    <property type="entry name" value="DUF38/FTH_CAE_spp"/>
</dbReference>
<dbReference type="AlphaFoldDB" id="G0M9J3"/>
<evidence type="ECO:0000313" key="4">
    <source>
        <dbReference type="Proteomes" id="UP000008068"/>
    </source>
</evidence>
<name>G0M9J3_CAEBE</name>
<dbReference type="EMBL" id="GL379787">
    <property type="protein sequence ID" value="EGT31091.1"/>
    <property type="molecule type" value="Genomic_DNA"/>
</dbReference>
<dbReference type="InterPro" id="IPR040161">
    <property type="entry name" value="FB224"/>
</dbReference>
<feature type="domain" description="F-box" evidence="1">
    <location>
        <begin position="4"/>
        <end position="44"/>
    </location>
</feature>
<dbReference type="OrthoDB" id="5808208at2759"/>
<evidence type="ECO:0000259" key="2">
    <source>
        <dbReference type="Pfam" id="PF01827"/>
    </source>
</evidence>
<protein>
    <recommendedName>
        <fullName evidence="5">F-box domain-containing protein</fullName>
    </recommendedName>
</protein>
<evidence type="ECO:0000259" key="1">
    <source>
        <dbReference type="Pfam" id="PF00646"/>
    </source>
</evidence>
<dbReference type="GO" id="GO:0045087">
    <property type="term" value="P:innate immune response"/>
    <property type="evidence" value="ECO:0007669"/>
    <property type="project" value="TreeGrafter"/>
</dbReference>
<dbReference type="eggNOG" id="ENOG502TH2U">
    <property type="taxonomic scope" value="Eukaryota"/>
</dbReference>
<keyword evidence="4" id="KW-1185">Reference proteome</keyword>
<accession>G0M9J3</accession>
<evidence type="ECO:0000313" key="3">
    <source>
        <dbReference type="EMBL" id="EGT31091.1"/>
    </source>
</evidence>
<evidence type="ECO:0008006" key="5">
    <source>
        <dbReference type="Google" id="ProtNLM"/>
    </source>
</evidence>
<gene>
    <name evidence="3" type="ORF">CAEBREN_25759</name>
</gene>
<dbReference type="Pfam" id="PF00646">
    <property type="entry name" value="F-box"/>
    <property type="match status" value="1"/>
</dbReference>
<organism evidence="4">
    <name type="scientific">Caenorhabditis brenneri</name>
    <name type="common">Nematode worm</name>
    <dbReference type="NCBI Taxonomy" id="135651"/>
    <lineage>
        <taxon>Eukaryota</taxon>
        <taxon>Metazoa</taxon>
        <taxon>Ecdysozoa</taxon>
        <taxon>Nematoda</taxon>
        <taxon>Chromadorea</taxon>
        <taxon>Rhabditida</taxon>
        <taxon>Rhabditina</taxon>
        <taxon>Rhabditomorpha</taxon>
        <taxon>Rhabditoidea</taxon>
        <taxon>Rhabditidae</taxon>
        <taxon>Peloderinae</taxon>
        <taxon>Caenorhabditis</taxon>
    </lineage>
</organism>
<dbReference type="InterPro" id="IPR001810">
    <property type="entry name" value="F-box_dom"/>
</dbReference>
<dbReference type="InParanoid" id="G0M9J3"/>
<dbReference type="PANTHER" id="PTHR23015:SF4">
    <property type="entry name" value="DUF38 DOMAIN-CONTAINING PROTEIN-RELATED"/>
    <property type="match status" value="1"/>
</dbReference>
<feature type="domain" description="DUF38" evidence="2">
    <location>
        <begin position="129"/>
        <end position="234"/>
    </location>
</feature>
<dbReference type="PANTHER" id="PTHR23015">
    <property type="entry name" value="UNCHARACTERIZED C.ELEGANS PROTEIN"/>
    <property type="match status" value="1"/>
</dbReference>
<dbReference type="Proteomes" id="UP000008068">
    <property type="component" value="Unassembled WGS sequence"/>
</dbReference>
<dbReference type="Pfam" id="PF01827">
    <property type="entry name" value="FTH"/>
    <property type="match status" value="1"/>
</dbReference>
<proteinExistence type="predicted"/>
<reference evidence="4" key="1">
    <citation type="submission" date="2011-07" db="EMBL/GenBank/DDBJ databases">
        <authorList>
            <consortium name="Caenorhabditis brenneri Sequencing and Analysis Consortium"/>
            <person name="Wilson R.K."/>
        </authorList>
    </citation>
    <scope>NUCLEOTIDE SEQUENCE [LARGE SCALE GENOMIC DNA]</scope>
    <source>
        <strain evidence="4">PB2801</strain>
    </source>
</reference>
<sequence length="570" mass="67349">MDFWSKFPENFQRSVIKKLDYKSRCRLRKCSKLDQSLVDSCPVFLDRVDIQPRPGNLMYFGIGEYENCEELLCDKDCEMEDTIQDFLLIFKNSNSKLKTLDITHHNYRLHPEALNVYIPSLLYSMRSTTYRLKIEELSIGNYSEMININFLNLLKSMDPCTLKCLSIRKFPTQTPEIWKEIVETEQWKNLKVIQISEKTSVKLDYFLHTDRFCIYIDSLSAEECWRCIQKYLENPFPLHSFFQVFTSQELIMEEIFAKFNVKPKDDPVERRCRFRKCSKLDKILVDSCPVVLEHVNFEPRLGSQVYFSIEEELIHEHCGVAQKVLKDFLLIFKNPKSKIKKLSIAHFNFQRQPDAVNDFVMSLFAEMESFYTPNFLLKIEKLAFHWGEIRETVFLELFKKLDSKVFRSIFLRKFPIKMQELMMELVETEQWKNLKEIRLQEKLTIPLERIQPVNVLIVTFHSLSAESVWGYVKKFRSTPSPLQSFFQISTSQNLPIEEILASFDDPVRNDPLSNSDAQVKHTQRFQLSWSPKLILVVKIGSRRVKGTICRKNCPEEDFDALEEILVQEIV</sequence>